<keyword evidence="5 6" id="KW-0472">Membrane</keyword>
<evidence type="ECO:0000313" key="8">
    <source>
        <dbReference type="Proteomes" id="UP001217500"/>
    </source>
</evidence>
<dbReference type="GO" id="GO:0022857">
    <property type="term" value="F:transmembrane transporter activity"/>
    <property type="evidence" value="ECO:0007669"/>
    <property type="project" value="InterPro"/>
</dbReference>
<evidence type="ECO:0000256" key="1">
    <source>
        <dbReference type="ARBA" id="ARBA00004651"/>
    </source>
</evidence>
<evidence type="ECO:0000256" key="3">
    <source>
        <dbReference type="ARBA" id="ARBA00022692"/>
    </source>
</evidence>
<dbReference type="InterPro" id="IPR011701">
    <property type="entry name" value="MFS"/>
</dbReference>
<dbReference type="GO" id="GO:0005886">
    <property type="term" value="C:plasma membrane"/>
    <property type="evidence" value="ECO:0007669"/>
    <property type="project" value="UniProtKB-SubCell"/>
</dbReference>
<accession>A0AAE9XTT4</accession>
<dbReference type="AlphaFoldDB" id="A0AAE9XTT4"/>
<feature type="transmembrane region" description="Helical" evidence="6">
    <location>
        <begin position="359"/>
        <end position="382"/>
    </location>
</feature>
<dbReference type="InterPro" id="IPR036259">
    <property type="entry name" value="MFS_trans_sf"/>
</dbReference>
<feature type="transmembrane region" description="Helical" evidence="6">
    <location>
        <begin position="108"/>
        <end position="129"/>
    </location>
</feature>
<feature type="transmembrane region" description="Helical" evidence="6">
    <location>
        <begin position="208"/>
        <end position="229"/>
    </location>
</feature>
<comment type="subcellular location">
    <subcellularLocation>
        <location evidence="1">Cell membrane</location>
        <topology evidence="1">Multi-pass membrane protein</topology>
    </subcellularLocation>
</comment>
<name>A0AAE9XTT4_9PROT</name>
<organism evidence="7 8">
    <name type="scientific">Gimibacter soli</name>
    <dbReference type="NCBI Taxonomy" id="3024400"/>
    <lineage>
        <taxon>Bacteria</taxon>
        <taxon>Pseudomonadati</taxon>
        <taxon>Pseudomonadota</taxon>
        <taxon>Alphaproteobacteria</taxon>
        <taxon>Kordiimonadales</taxon>
        <taxon>Temperatibacteraceae</taxon>
        <taxon>Gimibacter</taxon>
    </lineage>
</organism>
<dbReference type="RefSeq" id="WP_289504445.1">
    <property type="nucleotide sequence ID" value="NZ_CP116805.1"/>
</dbReference>
<proteinExistence type="predicted"/>
<dbReference type="Proteomes" id="UP001217500">
    <property type="component" value="Chromosome"/>
</dbReference>
<dbReference type="InterPro" id="IPR050189">
    <property type="entry name" value="MFS_Efflux_Transporters"/>
</dbReference>
<dbReference type="PANTHER" id="PTHR43124">
    <property type="entry name" value="PURINE EFFLUX PUMP PBUE"/>
    <property type="match status" value="1"/>
</dbReference>
<evidence type="ECO:0000256" key="5">
    <source>
        <dbReference type="ARBA" id="ARBA00023136"/>
    </source>
</evidence>
<keyword evidence="2" id="KW-1003">Cell membrane</keyword>
<dbReference type="EMBL" id="CP116805">
    <property type="protein sequence ID" value="WCL54726.1"/>
    <property type="molecule type" value="Genomic_DNA"/>
</dbReference>
<keyword evidence="8" id="KW-1185">Reference proteome</keyword>
<evidence type="ECO:0000256" key="6">
    <source>
        <dbReference type="SAM" id="Phobius"/>
    </source>
</evidence>
<dbReference type="PANTHER" id="PTHR43124:SF10">
    <property type="entry name" value="PURINE EFFLUX PUMP PBUE"/>
    <property type="match status" value="1"/>
</dbReference>
<keyword evidence="3 6" id="KW-0812">Transmembrane</keyword>
<evidence type="ECO:0000256" key="2">
    <source>
        <dbReference type="ARBA" id="ARBA00022475"/>
    </source>
</evidence>
<feature type="transmembrane region" description="Helical" evidence="6">
    <location>
        <begin position="21"/>
        <end position="45"/>
    </location>
</feature>
<evidence type="ECO:0000313" key="7">
    <source>
        <dbReference type="EMBL" id="WCL54726.1"/>
    </source>
</evidence>
<feature type="transmembrane region" description="Helical" evidence="6">
    <location>
        <begin position="297"/>
        <end position="321"/>
    </location>
</feature>
<dbReference type="KEGG" id="gso:PH603_02995"/>
<feature type="transmembrane region" description="Helical" evidence="6">
    <location>
        <begin position="249"/>
        <end position="266"/>
    </location>
</feature>
<dbReference type="Pfam" id="PF07690">
    <property type="entry name" value="MFS_1"/>
    <property type="match status" value="1"/>
</dbReference>
<keyword evidence="4 6" id="KW-1133">Transmembrane helix</keyword>
<feature type="transmembrane region" description="Helical" evidence="6">
    <location>
        <begin position="57"/>
        <end position="76"/>
    </location>
</feature>
<feature type="transmembrane region" description="Helical" evidence="6">
    <location>
        <begin position="83"/>
        <end position="102"/>
    </location>
</feature>
<sequence>MRLFQVKSGYSPDAPSSVTAAVLLGLAANISFIIQPGLVGGFVEILKFSEGQAGELAAYEMFGIAASTILLAVLSLRSNWRVCLALCALVGAGGDILSAFMTDFHSLGIARFIAGFGHGGLISLSFAAIGLTKRTDFNLGIYLTVLLSYGALGLLMIPYLLDTIGLSGLFIAFAVASALGLLAVPFIPVAPHETPPETEVHEPINFRLLVPTLVGFLAYNISQGIVWAYLFLIGIDAGLSDQTVANDLFLSQIFGVIGAFLAVIISSKAVGRFAPITLGVLGGAAFIAILMPGPGPLTYLVAVCGFNLAWNKVLPFILAAISDFDLRGRVMSFALAIQMTGLAIGPYIASQIVGDGNYFGVELSSVVFFIIGYALLIVPIMAHSRAEKAKAAARLLQEA</sequence>
<protein>
    <submittedName>
        <fullName evidence="7">MFS transporter</fullName>
    </submittedName>
</protein>
<feature type="transmembrane region" description="Helical" evidence="6">
    <location>
        <begin position="273"/>
        <end position="291"/>
    </location>
</feature>
<reference evidence="7" key="1">
    <citation type="submission" date="2023-01" db="EMBL/GenBank/DDBJ databases">
        <title>The genome sequence of Kordiimonadaceae bacterium 6D33.</title>
        <authorList>
            <person name="Liu Y."/>
        </authorList>
    </citation>
    <scope>NUCLEOTIDE SEQUENCE</scope>
    <source>
        <strain evidence="7">6D33</strain>
    </source>
</reference>
<evidence type="ECO:0000256" key="4">
    <source>
        <dbReference type="ARBA" id="ARBA00022989"/>
    </source>
</evidence>
<gene>
    <name evidence="7" type="ORF">PH603_02995</name>
</gene>
<feature type="transmembrane region" description="Helical" evidence="6">
    <location>
        <begin position="141"/>
        <end position="161"/>
    </location>
</feature>
<dbReference type="Gene3D" id="1.20.1250.20">
    <property type="entry name" value="MFS general substrate transporter like domains"/>
    <property type="match status" value="1"/>
</dbReference>
<dbReference type="SUPFAM" id="SSF103473">
    <property type="entry name" value="MFS general substrate transporter"/>
    <property type="match status" value="1"/>
</dbReference>
<feature type="transmembrane region" description="Helical" evidence="6">
    <location>
        <begin position="167"/>
        <end position="187"/>
    </location>
</feature>
<feature type="transmembrane region" description="Helical" evidence="6">
    <location>
        <begin position="333"/>
        <end position="353"/>
    </location>
</feature>